<dbReference type="Pfam" id="PF03793">
    <property type="entry name" value="PASTA"/>
    <property type="match status" value="1"/>
</dbReference>
<evidence type="ECO:0000313" key="6">
    <source>
        <dbReference type="Proteomes" id="UP001597231"/>
    </source>
</evidence>
<dbReference type="InterPro" id="IPR050515">
    <property type="entry name" value="Beta-lactam/transpept"/>
</dbReference>
<dbReference type="CDD" id="cd06575">
    <property type="entry name" value="PASTA_Pbp2x-like_2"/>
    <property type="match status" value="1"/>
</dbReference>
<comment type="subcellular location">
    <subcellularLocation>
        <location evidence="1">Membrane</location>
    </subcellularLocation>
</comment>
<keyword evidence="3" id="KW-0472">Membrane</keyword>
<dbReference type="Gene3D" id="3.40.710.10">
    <property type="entry name" value="DD-peptidase/beta-lactamase superfamily"/>
    <property type="match status" value="1"/>
</dbReference>
<dbReference type="Gene3D" id="3.30.70.2110">
    <property type="match status" value="1"/>
</dbReference>
<evidence type="ECO:0000256" key="1">
    <source>
        <dbReference type="ARBA" id="ARBA00004370"/>
    </source>
</evidence>
<feature type="domain" description="PASTA" evidence="4">
    <location>
        <begin position="591"/>
        <end position="651"/>
    </location>
</feature>
<accession>A0ABW3TUX3</accession>
<reference evidence="6" key="1">
    <citation type="journal article" date="2019" name="Int. J. Syst. Evol. Microbiol.">
        <title>The Global Catalogue of Microorganisms (GCM) 10K type strain sequencing project: providing services to taxonomists for standard genome sequencing and annotation.</title>
        <authorList>
            <consortium name="The Broad Institute Genomics Platform"/>
            <consortium name="The Broad Institute Genome Sequencing Center for Infectious Disease"/>
            <person name="Wu L."/>
            <person name="Ma J."/>
        </authorList>
    </citation>
    <scope>NUCLEOTIDE SEQUENCE [LARGE SCALE GENOMIC DNA]</scope>
    <source>
        <strain evidence="6">CCUG 53915</strain>
    </source>
</reference>
<protein>
    <submittedName>
        <fullName evidence="5">Penicillin-binding protein</fullName>
    </submittedName>
</protein>
<comment type="caution">
    <text evidence="5">The sequence shown here is derived from an EMBL/GenBank/DDBJ whole genome shotgun (WGS) entry which is preliminary data.</text>
</comment>
<keyword evidence="6" id="KW-1185">Reference proteome</keyword>
<dbReference type="SMART" id="SM00740">
    <property type="entry name" value="PASTA"/>
    <property type="match status" value="2"/>
</dbReference>
<dbReference type="SUPFAM" id="SSF54184">
    <property type="entry name" value="Penicillin-binding protein 2x (pbp-2x), c-terminal domain"/>
    <property type="match status" value="2"/>
</dbReference>
<dbReference type="CDD" id="cd06576">
    <property type="entry name" value="PASTA_Pbp2x-like_1"/>
    <property type="match status" value="1"/>
</dbReference>
<name>A0ABW3TUX3_9BACL</name>
<dbReference type="InterPro" id="IPR005311">
    <property type="entry name" value="PBP_dimer"/>
</dbReference>
<dbReference type="InterPro" id="IPR005543">
    <property type="entry name" value="PASTA_dom"/>
</dbReference>
<dbReference type="InterPro" id="IPR036138">
    <property type="entry name" value="PBP_dimer_sf"/>
</dbReference>
<dbReference type="SUPFAM" id="SSF56519">
    <property type="entry name" value="Penicillin binding protein dimerisation domain"/>
    <property type="match status" value="1"/>
</dbReference>
<dbReference type="Pfam" id="PF03717">
    <property type="entry name" value="PBP_dimer"/>
    <property type="match status" value="1"/>
</dbReference>
<gene>
    <name evidence="5" type="ORF">ACFQ38_02800</name>
</gene>
<organism evidence="5 6">
    <name type="scientific">Sporosarcina contaminans</name>
    <dbReference type="NCBI Taxonomy" id="633403"/>
    <lineage>
        <taxon>Bacteria</taxon>
        <taxon>Bacillati</taxon>
        <taxon>Bacillota</taxon>
        <taxon>Bacilli</taxon>
        <taxon>Bacillales</taxon>
        <taxon>Caryophanaceae</taxon>
        <taxon>Sporosarcina</taxon>
    </lineage>
</organism>
<dbReference type="InterPro" id="IPR012338">
    <property type="entry name" value="Beta-lactam/transpept-like"/>
</dbReference>
<dbReference type="SUPFAM" id="SSF56601">
    <property type="entry name" value="beta-lactamase/transpeptidase-like"/>
    <property type="match status" value="1"/>
</dbReference>
<dbReference type="Pfam" id="PF00905">
    <property type="entry name" value="Transpeptidase"/>
    <property type="match status" value="1"/>
</dbReference>
<evidence type="ECO:0000313" key="5">
    <source>
        <dbReference type="EMBL" id="MFD1204059.1"/>
    </source>
</evidence>
<dbReference type="InterPro" id="IPR001460">
    <property type="entry name" value="PCN-bd_Tpept"/>
</dbReference>
<sequence>MFIFFGGLFFLLFGRLLSIQITGQAEGRQMAAMAEARYAKEAVLRADRGKIVDRDGELIASDTLSYRLIAILSEKATEKGAKEPRHVVDFEKAADLLSRYIPMEKEEMIRIQQSALERKPDTYQIEFGKAGRDISYETMEAIKKAAKEEGVTGIQFIEDKKRFYPNGDFASYLIGFAMREEDENGNVKTVGKMGLEKTYNEELTGTNGKVDYKTDRWGFVLPKTEKNIVAAKDGLTIQLTIDKAIQNFVEDAMNVVNEKYSPKKMLVIVANPKTGEIYAMSQRPSFHPGTREGLTENWLNDAVENTIEPGSTMKMFTLAAAIEEGKWDPLAEYQSGQYTIYDRVIRDVNKTGWGRISFLEGFQLSSNVSMAYLLERMGDRTFIEYLKGFGFGERVGIDLPHEAPGIILDVNPSERLTTSYGQGSTVTPVQMIQAATAIANDGKMMKPYVIDKIIDPNTDEVIEDHQPEERKSPISAETAKEVRKILESTVTSERGTGRKFALSGYSVGGKTGTAEIPKPSGGGYLSGDGNYLYSFLGMAPIEDPQLLTYVIVQQPKLKLGQYGSDPVAELYTSIMESSLKYLNIAPENAGEVTTVTLPDFTGKDSGEAMSELMEMGYDPVLIGEGGNIDHQYPQKGIKLNKGAVVFLETKGDTVLPNFSGWSKKMAISFKMLSGLDIRLNGDGFVTEQSLSAGTIVNPSEPIVLQLQVPSERYKVMEEDENEEEEEAIIGG</sequence>
<comment type="similarity">
    <text evidence="2">Belongs to the transpeptidase family.</text>
</comment>
<dbReference type="PROSITE" id="PS51178">
    <property type="entry name" value="PASTA"/>
    <property type="match status" value="1"/>
</dbReference>
<evidence type="ECO:0000259" key="4">
    <source>
        <dbReference type="PROSITE" id="PS51178"/>
    </source>
</evidence>
<proteinExistence type="inferred from homology"/>
<evidence type="ECO:0000256" key="2">
    <source>
        <dbReference type="ARBA" id="ARBA00007171"/>
    </source>
</evidence>
<dbReference type="RefSeq" id="WP_381479743.1">
    <property type="nucleotide sequence ID" value="NZ_JBHTLT010000016.1"/>
</dbReference>
<dbReference type="PANTHER" id="PTHR30627">
    <property type="entry name" value="PEPTIDOGLYCAN D,D-TRANSPEPTIDASE"/>
    <property type="match status" value="1"/>
</dbReference>
<evidence type="ECO:0000256" key="3">
    <source>
        <dbReference type="ARBA" id="ARBA00023136"/>
    </source>
</evidence>
<dbReference type="EMBL" id="JBHTLT010000016">
    <property type="protein sequence ID" value="MFD1204059.1"/>
    <property type="molecule type" value="Genomic_DNA"/>
</dbReference>
<dbReference type="Gene3D" id="2.20.70.70">
    <property type="match status" value="1"/>
</dbReference>
<dbReference type="PANTHER" id="PTHR30627:SF26">
    <property type="entry name" value="PENICILLIN-BINDING PROTEIN 2B"/>
    <property type="match status" value="1"/>
</dbReference>
<dbReference type="Gene3D" id="3.90.1310.10">
    <property type="entry name" value="Penicillin-binding protein 2a (Domain 2)"/>
    <property type="match status" value="1"/>
</dbReference>
<dbReference type="Proteomes" id="UP001597231">
    <property type="component" value="Unassembled WGS sequence"/>
</dbReference>